<keyword evidence="3" id="KW-0274">FAD</keyword>
<keyword evidence="7" id="KW-0223">Dioxygenase</keyword>
<proteinExistence type="predicted"/>
<reference evidence="7 8" key="1">
    <citation type="submission" date="2023-07" db="EMBL/GenBank/DDBJ databases">
        <title>Genomic Encyclopedia of Type Strains, Phase IV (KMG-IV): sequencing the most valuable type-strain genomes for metagenomic binning, comparative biology and taxonomic classification.</title>
        <authorList>
            <person name="Goeker M."/>
        </authorList>
    </citation>
    <scope>NUCLEOTIDE SEQUENCE [LARGE SCALE GENOMIC DNA]</scope>
    <source>
        <strain evidence="7 8">B6-8</strain>
    </source>
</reference>
<dbReference type="RefSeq" id="WP_266349579.1">
    <property type="nucleotide sequence ID" value="NZ_JAPKNG010000004.1"/>
</dbReference>
<comment type="cofactor">
    <cofactor evidence="1">
        <name>FAD</name>
        <dbReference type="ChEBI" id="CHEBI:57692"/>
    </cofactor>
</comment>
<keyword evidence="8" id="KW-1185">Reference proteome</keyword>
<dbReference type="PRINTS" id="PR00368">
    <property type="entry name" value="FADPNR"/>
</dbReference>
<keyword evidence="2" id="KW-0285">Flavoprotein</keyword>
<dbReference type="Proteomes" id="UP001241603">
    <property type="component" value="Unassembled WGS sequence"/>
</dbReference>
<dbReference type="PANTHER" id="PTHR43557">
    <property type="entry name" value="APOPTOSIS-INDUCING FACTOR 1"/>
    <property type="match status" value="1"/>
</dbReference>
<accession>A0ABU0H8N7</accession>
<evidence type="ECO:0000256" key="1">
    <source>
        <dbReference type="ARBA" id="ARBA00001974"/>
    </source>
</evidence>
<evidence type="ECO:0000313" key="8">
    <source>
        <dbReference type="Proteomes" id="UP001241603"/>
    </source>
</evidence>
<evidence type="ECO:0000259" key="6">
    <source>
        <dbReference type="Pfam" id="PF14759"/>
    </source>
</evidence>
<dbReference type="PRINTS" id="PR00411">
    <property type="entry name" value="PNDRDTASEI"/>
</dbReference>
<sequence>MSIERIVIVGTGHAGTQLAASLRQDGYAGAIALIGDETDLPYHKPPLSKAFLKGGEAELQLLRPEEFYVKNRVELMLGRRVAAIGPAEHRVALDDGSTIAYDRLVLATGARPRLPALPGIDLGGVVALRNRADGLMLRAATVGAEDVVVIGGGFIGMELAATFAALGRKVTVIEAAPRILGRAVAPQISEHLAASAVAAGVRLLTATTLRGLEGDQGRVSHVVTANGERIAAQVVVVGIGVLPNQELAEAAGIACANGIVVDRSFRTSHPDIFAIGDVASYEHWMAARVLRLESVQNATDQARAVAKSLLGMPADYRAVPWFWSDQGDAKLQMVGLSFDADEHVVRGESGAGSFSVFHYRAGRLLAIDSINRAADHMLGRKMLAAGFSPPPAAVRDLSVDLRALAEAALAERAAPVIAGA</sequence>
<gene>
    <name evidence="7" type="ORF">QO014_003076</name>
</gene>
<dbReference type="InterPro" id="IPR028202">
    <property type="entry name" value="Reductase_C"/>
</dbReference>
<dbReference type="Pfam" id="PF14759">
    <property type="entry name" value="Reductase_C"/>
    <property type="match status" value="1"/>
</dbReference>
<organism evidence="7 8">
    <name type="scientific">Kaistia dalseonensis</name>
    <dbReference type="NCBI Taxonomy" id="410840"/>
    <lineage>
        <taxon>Bacteria</taxon>
        <taxon>Pseudomonadati</taxon>
        <taxon>Pseudomonadota</taxon>
        <taxon>Alphaproteobacteria</taxon>
        <taxon>Hyphomicrobiales</taxon>
        <taxon>Kaistiaceae</taxon>
        <taxon>Kaistia</taxon>
    </lineage>
</organism>
<keyword evidence="4 7" id="KW-0560">Oxidoreductase</keyword>
<dbReference type="InterPro" id="IPR050446">
    <property type="entry name" value="FAD-oxidoreductase/Apoptosis"/>
</dbReference>
<dbReference type="Gene3D" id="3.50.50.60">
    <property type="entry name" value="FAD/NAD(P)-binding domain"/>
    <property type="match status" value="2"/>
</dbReference>
<dbReference type="SUPFAM" id="SSF51905">
    <property type="entry name" value="FAD/NAD(P)-binding domain"/>
    <property type="match status" value="1"/>
</dbReference>
<evidence type="ECO:0000313" key="7">
    <source>
        <dbReference type="EMBL" id="MDQ0438681.1"/>
    </source>
</evidence>
<feature type="domain" description="Reductase C-terminal" evidence="6">
    <location>
        <begin position="321"/>
        <end position="405"/>
    </location>
</feature>
<protein>
    <submittedName>
        <fullName evidence="7">3-phenylpropionate/trans-cinnamate dioxygenase ferredoxin reductase subunit</fullName>
        <ecNumber evidence="7">1.18.1.3</ecNumber>
    </submittedName>
</protein>
<comment type="caution">
    <text evidence="7">The sequence shown here is derived from an EMBL/GenBank/DDBJ whole genome shotgun (WGS) entry which is preliminary data.</text>
</comment>
<evidence type="ECO:0000256" key="4">
    <source>
        <dbReference type="ARBA" id="ARBA00023002"/>
    </source>
</evidence>
<dbReference type="PANTHER" id="PTHR43557:SF2">
    <property type="entry name" value="RIESKE DOMAIN-CONTAINING PROTEIN-RELATED"/>
    <property type="match status" value="1"/>
</dbReference>
<dbReference type="InterPro" id="IPR016156">
    <property type="entry name" value="FAD/NAD-linked_Rdtase_dimer_sf"/>
</dbReference>
<dbReference type="InterPro" id="IPR036188">
    <property type="entry name" value="FAD/NAD-bd_sf"/>
</dbReference>
<dbReference type="InterPro" id="IPR023753">
    <property type="entry name" value="FAD/NAD-binding_dom"/>
</dbReference>
<dbReference type="EMBL" id="JAUSVO010000004">
    <property type="protein sequence ID" value="MDQ0438681.1"/>
    <property type="molecule type" value="Genomic_DNA"/>
</dbReference>
<dbReference type="GO" id="GO:0051213">
    <property type="term" value="F:dioxygenase activity"/>
    <property type="evidence" value="ECO:0007669"/>
    <property type="project" value="UniProtKB-KW"/>
</dbReference>
<name>A0ABU0H8N7_9HYPH</name>
<dbReference type="Gene3D" id="3.30.390.30">
    <property type="match status" value="1"/>
</dbReference>
<dbReference type="Pfam" id="PF07992">
    <property type="entry name" value="Pyr_redox_2"/>
    <property type="match status" value="1"/>
</dbReference>
<evidence type="ECO:0000256" key="2">
    <source>
        <dbReference type="ARBA" id="ARBA00022630"/>
    </source>
</evidence>
<evidence type="ECO:0000256" key="3">
    <source>
        <dbReference type="ARBA" id="ARBA00022827"/>
    </source>
</evidence>
<dbReference type="EC" id="1.18.1.3" evidence="7"/>
<feature type="domain" description="FAD/NAD(P)-binding" evidence="5">
    <location>
        <begin position="5"/>
        <end position="302"/>
    </location>
</feature>
<evidence type="ECO:0000259" key="5">
    <source>
        <dbReference type="Pfam" id="PF07992"/>
    </source>
</evidence>
<dbReference type="GO" id="GO:0008860">
    <property type="term" value="F:ferredoxin-NAD+ reductase activity"/>
    <property type="evidence" value="ECO:0007669"/>
    <property type="project" value="UniProtKB-EC"/>
</dbReference>
<dbReference type="SUPFAM" id="SSF55424">
    <property type="entry name" value="FAD/NAD-linked reductases, dimerisation (C-terminal) domain"/>
    <property type="match status" value="1"/>
</dbReference>